<dbReference type="SUPFAM" id="SSF49777">
    <property type="entry name" value="PEBP-like"/>
    <property type="match status" value="1"/>
</dbReference>
<sequence>MLVFVVILLSLSYLTNALLHPARPESLQTPMNDVNLDDVRAILKDAEIIPTVLDDFDPSITIQVSWGNATAKLGNTISPSELQDAPKIALLSSQASISGGAQTAPSNIVLALTDPDAPSRSNPKWSEMCHWIAANLTLPSSSFPAPGSDANIHQGPGDDLVPYKPPGPPPKTGKHRYVFIAFKPANGTSSPLNLTAPSERQHWGTGKQEHGVRDWAGKNGLVPIGANFIYSQNAEQ</sequence>
<reference evidence="2" key="1">
    <citation type="journal article" date="2020" name="Stud. Mycol.">
        <title>101 Dothideomycetes genomes: a test case for predicting lifestyles and emergence of pathogens.</title>
        <authorList>
            <person name="Haridas S."/>
            <person name="Albert R."/>
            <person name="Binder M."/>
            <person name="Bloem J."/>
            <person name="Labutti K."/>
            <person name="Salamov A."/>
            <person name="Andreopoulos B."/>
            <person name="Baker S."/>
            <person name="Barry K."/>
            <person name="Bills G."/>
            <person name="Bluhm B."/>
            <person name="Cannon C."/>
            <person name="Castanera R."/>
            <person name="Culley D."/>
            <person name="Daum C."/>
            <person name="Ezra D."/>
            <person name="Gonzalez J."/>
            <person name="Henrissat B."/>
            <person name="Kuo A."/>
            <person name="Liang C."/>
            <person name="Lipzen A."/>
            <person name="Lutzoni F."/>
            <person name="Magnuson J."/>
            <person name="Mondo S."/>
            <person name="Nolan M."/>
            <person name="Ohm R."/>
            <person name="Pangilinan J."/>
            <person name="Park H.-J."/>
            <person name="Ramirez L."/>
            <person name="Alfaro M."/>
            <person name="Sun H."/>
            <person name="Tritt A."/>
            <person name="Yoshinaga Y."/>
            <person name="Zwiers L.-H."/>
            <person name="Turgeon B."/>
            <person name="Goodwin S."/>
            <person name="Spatafora J."/>
            <person name="Crous P."/>
            <person name="Grigoriev I."/>
        </authorList>
    </citation>
    <scope>NUCLEOTIDE SEQUENCE</scope>
    <source>
        <strain evidence="2">Tuck. ex Michener</strain>
    </source>
</reference>
<feature type="chain" id="PRO_5025570565" evidence="1">
    <location>
        <begin position="18"/>
        <end position="236"/>
    </location>
</feature>
<dbReference type="InterPro" id="IPR035810">
    <property type="entry name" value="PEBP_euk"/>
</dbReference>
<dbReference type="GO" id="GO:0030414">
    <property type="term" value="F:peptidase inhibitor activity"/>
    <property type="evidence" value="ECO:0007669"/>
    <property type="project" value="TreeGrafter"/>
</dbReference>
<dbReference type="GO" id="GO:0005543">
    <property type="term" value="F:phospholipid binding"/>
    <property type="evidence" value="ECO:0007669"/>
    <property type="project" value="TreeGrafter"/>
</dbReference>
<proteinExistence type="predicted"/>
<dbReference type="Proteomes" id="UP000800092">
    <property type="component" value="Unassembled WGS sequence"/>
</dbReference>
<protein>
    <submittedName>
        <fullName evidence="2">PEBP-like protein</fullName>
    </submittedName>
</protein>
<dbReference type="PANTHER" id="PTHR11362">
    <property type="entry name" value="PHOSPHATIDYLETHANOLAMINE-BINDING PROTEIN"/>
    <property type="match status" value="1"/>
</dbReference>
<dbReference type="Pfam" id="PF01161">
    <property type="entry name" value="PBP"/>
    <property type="match status" value="1"/>
</dbReference>
<feature type="signal peptide" evidence="1">
    <location>
        <begin position="1"/>
        <end position="17"/>
    </location>
</feature>
<accession>A0A6A6HKD9</accession>
<evidence type="ECO:0000313" key="3">
    <source>
        <dbReference type="Proteomes" id="UP000800092"/>
    </source>
</evidence>
<dbReference type="InterPro" id="IPR036610">
    <property type="entry name" value="PEBP-like_sf"/>
</dbReference>
<dbReference type="PANTHER" id="PTHR11362:SF148">
    <property type="entry name" value="CARBOXYPEPTIDASE Y INHIBITOR"/>
    <property type="match status" value="1"/>
</dbReference>
<dbReference type="AlphaFoldDB" id="A0A6A6HKD9"/>
<organism evidence="2 3">
    <name type="scientific">Viridothelium virens</name>
    <name type="common">Speckled blister lichen</name>
    <name type="synonym">Trypethelium virens</name>
    <dbReference type="NCBI Taxonomy" id="1048519"/>
    <lineage>
        <taxon>Eukaryota</taxon>
        <taxon>Fungi</taxon>
        <taxon>Dikarya</taxon>
        <taxon>Ascomycota</taxon>
        <taxon>Pezizomycotina</taxon>
        <taxon>Dothideomycetes</taxon>
        <taxon>Dothideomycetes incertae sedis</taxon>
        <taxon>Trypetheliales</taxon>
        <taxon>Trypetheliaceae</taxon>
        <taxon>Viridothelium</taxon>
    </lineage>
</organism>
<name>A0A6A6HKD9_VIRVR</name>
<dbReference type="OrthoDB" id="2506647at2759"/>
<dbReference type="Gene3D" id="3.90.280.10">
    <property type="entry name" value="PEBP-like"/>
    <property type="match status" value="1"/>
</dbReference>
<evidence type="ECO:0000256" key="1">
    <source>
        <dbReference type="SAM" id="SignalP"/>
    </source>
</evidence>
<dbReference type="GO" id="GO:0030162">
    <property type="term" value="P:regulation of proteolysis"/>
    <property type="evidence" value="ECO:0007669"/>
    <property type="project" value="TreeGrafter"/>
</dbReference>
<keyword evidence="3" id="KW-1185">Reference proteome</keyword>
<dbReference type="EMBL" id="ML991777">
    <property type="protein sequence ID" value="KAF2237983.1"/>
    <property type="molecule type" value="Genomic_DNA"/>
</dbReference>
<keyword evidence="1" id="KW-0732">Signal</keyword>
<gene>
    <name evidence="2" type="ORF">EV356DRAFT_529479</name>
</gene>
<dbReference type="CDD" id="cd00866">
    <property type="entry name" value="PEBP_euk"/>
    <property type="match status" value="1"/>
</dbReference>
<dbReference type="InterPro" id="IPR008914">
    <property type="entry name" value="PEBP"/>
</dbReference>
<evidence type="ECO:0000313" key="2">
    <source>
        <dbReference type="EMBL" id="KAF2237983.1"/>
    </source>
</evidence>
<dbReference type="GO" id="GO:0046578">
    <property type="term" value="P:regulation of Ras protein signal transduction"/>
    <property type="evidence" value="ECO:0007669"/>
    <property type="project" value="TreeGrafter"/>
</dbReference>